<proteinExistence type="predicted"/>
<dbReference type="InterPro" id="IPR001812">
    <property type="entry name" value="Trypano_VSG_A_N_dom"/>
</dbReference>
<dbReference type="GO" id="GO:0042783">
    <property type="term" value="P:symbiont-mediated evasion of host immune response"/>
    <property type="evidence" value="ECO:0007669"/>
    <property type="project" value="InterPro"/>
</dbReference>
<organism evidence="8">
    <name type="scientific">Trypanosoma brucei</name>
    <dbReference type="NCBI Taxonomy" id="5691"/>
    <lineage>
        <taxon>Eukaryota</taxon>
        <taxon>Discoba</taxon>
        <taxon>Euglenozoa</taxon>
        <taxon>Kinetoplastea</taxon>
        <taxon>Metakinetoplastina</taxon>
        <taxon>Trypanosomatida</taxon>
        <taxon>Trypanosomatidae</taxon>
        <taxon>Trypanosoma</taxon>
    </lineage>
</organism>
<dbReference type="EMBL" id="KC612223">
    <property type="protein sequence ID" value="AGH59654.1"/>
    <property type="molecule type" value="Genomic_DNA"/>
</dbReference>
<sequence length="334" mass="35341">TNKSNATKNNWLPITEAIAAEISDLANNLQQKRTAAIKVVTTTEFLRGHIAEFFNVALGFWGTNNVGCITTATGGSAAGAVVKQLTDAVDRTPATDLADLGEGSSEITGITGSGFTALKTTNGISNGGLSDNANCVMFKVDSGGVTSAAAIKSTLYFAGGYFGRNPTAATGTAADATDFGDGKPGATAPNLKQYKAAYEEMTTMLPGSKFQRTILDPKNIGSLKNNKPLKAAVKRVLLCKNGGYTSADDADINNKIDAVYKTDNTDFLKLFWGKLAEQNIPKTATGVDDNNIAELTTVTELNRAVSYYRGKTQADLEAKVRELQNRKAGVHLHR</sequence>
<evidence type="ECO:0000256" key="5">
    <source>
        <dbReference type="ARBA" id="ARBA00023180"/>
    </source>
</evidence>
<dbReference type="GO" id="GO:0098552">
    <property type="term" value="C:side of membrane"/>
    <property type="evidence" value="ECO:0007669"/>
    <property type="project" value="UniProtKB-KW"/>
</dbReference>
<evidence type="ECO:0000256" key="3">
    <source>
        <dbReference type="ARBA" id="ARBA00022622"/>
    </source>
</evidence>
<dbReference type="Gene3D" id="1.10.470.10">
    <property type="entry name" value="Variant Surface Glycoprotein, subunit A, domain 2"/>
    <property type="match status" value="1"/>
</dbReference>
<dbReference type="Gene3D" id="3.90.150.10">
    <property type="entry name" value="Variant Surface Glycoprotein, subunit A domain 1"/>
    <property type="match status" value="1"/>
</dbReference>
<keyword evidence="6" id="KW-0449">Lipoprotein</keyword>
<keyword evidence="3" id="KW-0336">GPI-anchor</keyword>
<evidence type="ECO:0000259" key="7">
    <source>
        <dbReference type="Pfam" id="PF00913"/>
    </source>
</evidence>
<feature type="domain" description="Trypanosome variant surface glycoprotein A-type N-terminal" evidence="7">
    <location>
        <begin position="16"/>
        <end position="308"/>
    </location>
</feature>
<feature type="non-terminal residue" evidence="8">
    <location>
        <position position="1"/>
    </location>
</feature>
<evidence type="ECO:0000256" key="6">
    <source>
        <dbReference type="ARBA" id="ARBA00023288"/>
    </source>
</evidence>
<dbReference type="SUPFAM" id="SSF58087">
    <property type="entry name" value="Variant surface glycoprotein (N-terminal domain)"/>
    <property type="match status" value="1"/>
</dbReference>
<accession>M4SUI5</accession>
<keyword evidence="2" id="KW-1003">Cell membrane</keyword>
<reference evidence="8" key="1">
    <citation type="submission" date="2013-02" db="EMBL/GenBank/DDBJ databases">
        <authorList>
            <person name="Cross G.A.M."/>
            <person name="Kim H.-S."/>
            <person name="Wickstead B."/>
        </authorList>
    </citation>
    <scope>NUCLEOTIDE SEQUENCE</scope>
    <source>
        <strain evidence="8">Lister 427</strain>
    </source>
</reference>
<keyword evidence="5" id="KW-0325">Glycoprotein</keyword>
<evidence type="ECO:0000313" key="8">
    <source>
        <dbReference type="EMBL" id="AGH59654.1"/>
    </source>
</evidence>
<dbReference type="Pfam" id="PF00913">
    <property type="entry name" value="Trypan_glycop"/>
    <property type="match status" value="1"/>
</dbReference>
<evidence type="ECO:0000256" key="1">
    <source>
        <dbReference type="ARBA" id="ARBA00004609"/>
    </source>
</evidence>
<evidence type="ECO:0000256" key="4">
    <source>
        <dbReference type="ARBA" id="ARBA00023136"/>
    </source>
</evidence>
<protein>
    <submittedName>
        <fullName evidence="8">Variant surface glycoprotein 3629</fullName>
    </submittedName>
</protein>
<evidence type="ECO:0000256" key="2">
    <source>
        <dbReference type="ARBA" id="ARBA00022475"/>
    </source>
</evidence>
<dbReference type="GO" id="GO:0005886">
    <property type="term" value="C:plasma membrane"/>
    <property type="evidence" value="ECO:0007669"/>
    <property type="project" value="UniProtKB-SubCell"/>
</dbReference>
<comment type="subcellular location">
    <subcellularLocation>
        <location evidence="1">Cell membrane</location>
        <topology evidence="1">Lipid-anchor</topology>
        <topology evidence="1">GPI-anchor</topology>
    </subcellularLocation>
</comment>
<name>M4SUI5_9TRYP</name>
<reference evidence="8" key="2">
    <citation type="journal article" date="2014" name="Mol. Biochem. Parasitol.">
        <title>Capturing the variant surface glycoprotein repertoire (the VSGnome) of Trypanosoma brucei Lister 427.</title>
        <authorList>
            <person name="Cross G.A."/>
            <person name="Kim H.S."/>
            <person name="Wickstead B."/>
        </authorList>
    </citation>
    <scope>NUCLEOTIDE SEQUENCE</scope>
    <source>
        <strain evidence="8">Lister 427</strain>
    </source>
</reference>
<keyword evidence="4" id="KW-0472">Membrane</keyword>
<dbReference type="AlphaFoldDB" id="M4SUI5"/>